<dbReference type="Proteomes" id="UP000598032">
    <property type="component" value="Unassembled WGS sequence"/>
</dbReference>
<gene>
    <name evidence="1" type="ORF">LMG28140_05199</name>
</gene>
<protein>
    <submittedName>
        <fullName evidence="1">Uncharacterized protein</fullName>
    </submittedName>
</protein>
<evidence type="ECO:0000313" key="1">
    <source>
        <dbReference type="EMBL" id="CAD6552771.1"/>
    </source>
</evidence>
<keyword evidence="2" id="KW-1185">Reference proteome</keyword>
<comment type="caution">
    <text evidence="1">The sequence shown here is derived from an EMBL/GenBank/DDBJ whole genome shotgun (WGS) entry which is preliminary data.</text>
</comment>
<proteinExistence type="predicted"/>
<dbReference type="EMBL" id="CAJHCP010000012">
    <property type="protein sequence ID" value="CAD6552771.1"/>
    <property type="molecule type" value="Genomic_DNA"/>
</dbReference>
<reference evidence="1 2" key="1">
    <citation type="submission" date="2020-10" db="EMBL/GenBank/DDBJ databases">
        <authorList>
            <person name="Peeters C."/>
        </authorList>
    </citation>
    <scope>NUCLEOTIDE SEQUENCE [LARGE SCALE GENOMIC DNA]</scope>
    <source>
        <strain evidence="1 2">LMG 28140</strain>
    </source>
</reference>
<evidence type="ECO:0000313" key="2">
    <source>
        <dbReference type="Proteomes" id="UP000598032"/>
    </source>
</evidence>
<name>A0ABN7I4L7_9BURK</name>
<accession>A0ABN7I4L7</accession>
<sequence>MVCMAGVGDWLTAVSAVGFSGLKAGSHRRGVLAGGMFGEGVYFCYRDRVRDFHCGSDCACVISRAAYPAGPRLLAACATITRSRRRSATLRTGLVNQSRLTTFCVPFCGKASSLPSKAWRGNGVRFRPNPESASGGTRHCASPHSACPTDIACSIPPQRMPCRTA</sequence>
<organism evidence="1 2">
    <name type="scientific">Paraburkholderia metrosideri</name>
    <dbReference type="NCBI Taxonomy" id="580937"/>
    <lineage>
        <taxon>Bacteria</taxon>
        <taxon>Pseudomonadati</taxon>
        <taxon>Pseudomonadota</taxon>
        <taxon>Betaproteobacteria</taxon>
        <taxon>Burkholderiales</taxon>
        <taxon>Burkholderiaceae</taxon>
        <taxon>Paraburkholderia</taxon>
    </lineage>
</organism>